<dbReference type="PANTHER" id="PTHR30146">
    <property type="entry name" value="LACI-RELATED TRANSCRIPTIONAL REPRESSOR"/>
    <property type="match status" value="1"/>
</dbReference>
<keyword evidence="2 5" id="KW-0238">DNA-binding</keyword>
<dbReference type="GO" id="GO:0003677">
    <property type="term" value="F:DNA binding"/>
    <property type="evidence" value="ECO:0007669"/>
    <property type="project" value="UniProtKB-KW"/>
</dbReference>
<keyword evidence="1" id="KW-0805">Transcription regulation</keyword>
<dbReference type="InterPro" id="IPR000843">
    <property type="entry name" value="HTH_LacI"/>
</dbReference>
<dbReference type="Gene3D" id="1.10.260.40">
    <property type="entry name" value="lambda repressor-like DNA-binding domains"/>
    <property type="match status" value="1"/>
</dbReference>
<comment type="caution">
    <text evidence="5">The sequence shown here is derived from an EMBL/GenBank/DDBJ whole genome shotgun (WGS) entry which is preliminary data.</text>
</comment>
<dbReference type="SUPFAM" id="SSF53822">
    <property type="entry name" value="Periplasmic binding protein-like I"/>
    <property type="match status" value="1"/>
</dbReference>
<evidence type="ECO:0000256" key="2">
    <source>
        <dbReference type="ARBA" id="ARBA00023125"/>
    </source>
</evidence>
<proteinExistence type="predicted"/>
<evidence type="ECO:0000313" key="5">
    <source>
        <dbReference type="EMBL" id="MEE1674595.1"/>
    </source>
</evidence>
<dbReference type="CDD" id="cd01392">
    <property type="entry name" value="HTH_LacI"/>
    <property type="match status" value="1"/>
</dbReference>
<keyword evidence="6" id="KW-1185">Reference proteome</keyword>
<sequence>MKQASATLKDVAKAAGVSHQTVARVVRKSPKVAEKTRIKVEKAIADSGYLPNRMAQLLARRQSLTLGFVSIDISLHAISKIAEGIRKEASKQGFTLSISTMNELDPDACNQAIDELLALQVDGLIINTSVTHTMIEQILERGNLPPCIFIDFDKTSEALQVSHDQVGGASLAAQHLIDLGHRKIALINGAEDTCVANWRETGWLNTLAKAGLKPVHKIHGKWNARSGYQTTLDLLDEGHDFTAILVANDEMCLGVLRALNERHIKVPEDISVVGFDNHEDSEFYNPPLTTVAQDCLELGEQSVSLLMQQMKEQAPEQVRVLLPTQLVLRQSAGPVKPKRPS</sequence>
<dbReference type="Gene3D" id="3.40.50.2300">
    <property type="match status" value="2"/>
</dbReference>
<dbReference type="CDD" id="cd01574">
    <property type="entry name" value="PBP1_LacI"/>
    <property type="match status" value="1"/>
</dbReference>
<dbReference type="Proteomes" id="UP001310248">
    <property type="component" value="Unassembled WGS sequence"/>
</dbReference>
<name>A0ABU7G5M4_9ALTE</name>
<organism evidence="5 6">
    <name type="scientific">Agarivorans aestuarii</name>
    <dbReference type="NCBI Taxonomy" id="1563703"/>
    <lineage>
        <taxon>Bacteria</taxon>
        <taxon>Pseudomonadati</taxon>
        <taxon>Pseudomonadota</taxon>
        <taxon>Gammaproteobacteria</taxon>
        <taxon>Alteromonadales</taxon>
        <taxon>Alteromonadaceae</taxon>
        <taxon>Agarivorans</taxon>
    </lineage>
</organism>
<dbReference type="NCBIfam" id="NF007075">
    <property type="entry name" value="PRK09526.1"/>
    <property type="match status" value="1"/>
</dbReference>
<dbReference type="InterPro" id="IPR010982">
    <property type="entry name" value="Lambda_DNA-bd_dom_sf"/>
</dbReference>
<dbReference type="InterPro" id="IPR028082">
    <property type="entry name" value="Peripla_BP_I"/>
</dbReference>
<dbReference type="PROSITE" id="PS00356">
    <property type="entry name" value="HTH_LACI_1"/>
    <property type="match status" value="1"/>
</dbReference>
<dbReference type="EMBL" id="JAYDYW010000008">
    <property type="protein sequence ID" value="MEE1674595.1"/>
    <property type="molecule type" value="Genomic_DNA"/>
</dbReference>
<gene>
    <name evidence="5" type="ORF">SNR37_004038</name>
</gene>
<evidence type="ECO:0000256" key="1">
    <source>
        <dbReference type="ARBA" id="ARBA00023015"/>
    </source>
</evidence>
<reference evidence="6" key="1">
    <citation type="submission" date="2023-07" db="EMBL/GenBank/DDBJ databases">
        <title>Draft genome sequence of Agarivorans aestuarii strain ZMCS4, a CAZymes producing bacteria isolated from the marine brown algae Clodostephus spongiosus.</title>
        <authorList>
            <person name="Lorente B."/>
            <person name="Cabral C."/>
            <person name="Frias J."/>
            <person name="Faria J."/>
            <person name="Toubarro D."/>
        </authorList>
    </citation>
    <scope>NUCLEOTIDE SEQUENCE [LARGE SCALE GENOMIC DNA]</scope>
    <source>
        <strain evidence="6">ZMCS4</strain>
    </source>
</reference>
<dbReference type="SMART" id="SM00354">
    <property type="entry name" value="HTH_LACI"/>
    <property type="match status" value="1"/>
</dbReference>
<dbReference type="PANTHER" id="PTHR30146:SF153">
    <property type="entry name" value="LACTOSE OPERON REPRESSOR"/>
    <property type="match status" value="1"/>
</dbReference>
<dbReference type="RefSeq" id="WP_329775682.1">
    <property type="nucleotide sequence ID" value="NZ_JAYDYW010000008.1"/>
</dbReference>
<protein>
    <submittedName>
        <fullName evidence="5">LacI family DNA-binding transcriptional regulator</fullName>
    </submittedName>
</protein>
<feature type="domain" description="HTH lacI-type" evidence="4">
    <location>
        <begin position="6"/>
        <end position="60"/>
    </location>
</feature>
<accession>A0ABU7G5M4</accession>
<dbReference type="Pfam" id="PF13377">
    <property type="entry name" value="Peripla_BP_3"/>
    <property type="match status" value="1"/>
</dbReference>
<keyword evidence="3" id="KW-0804">Transcription</keyword>
<dbReference type="SUPFAM" id="SSF47413">
    <property type="entry name" value="lambda repressor-like DNA-binding domains"/>
    <property type="match status" value="1"/>
</dbReference>
<dbReference type="InterPro" id="IPR046335">
    <property type="entry name" value="LacI/GalR-like_sensor"/>
</dbReference>
<evidence type="ECO:0000256" key="3">
    <source>
        <dbReference type="ARBA" id="ARBA00023163"/>
    </source>
</evidence>
<evidence type="ECO:0000313" key="6">
    <source>
        <dbReference type="Proteomes" id="UP001310248"/>
    </source>
</evidence>
<evidence type="ECO:0000259" key="4">
    <source>
        <dbReference type="PROSITE" id="PS50932"/>
    </source>
</evidence>
<dbReference type="PROSITE" id="PS50932">
    <property type="entry name" value="HTH_LACI_2"/>
    <property type="match status" value="1"/>
</dbReference>
<dbReference type="Pfam" id="PF00356">
    <property type="entry name" value="LacI"/>
    <property type="match status" value="1"/>
</dbReference>